<dbReference type="Proteomes" id="UP000277580">
    <property type="component" value="Unassembled WGS sequence"/>
</dbReference>
<organism evidence="1 2">
    <name type="scientific">Morchella conica CCBAS932</name>
    <dbReference type="NCBI Taxonomy" id="1392247"/>
    <lineage>
        <taxon>Eukaryota</taxon>
        <taxon>Fungi</taxon>
        <taxon>Dikarya</taxon>
        <taxon>Ascomycota</taxon>
        <taxon>Pezizomycotina</taxon>
        <taxon>Pezizomycetes</taxon>
        <taxon>Pezizales</taxon>
        <taxon>Morchellaceae</taxon>
        <taxon>Morchella</taxon>
    </lineage>
</organism>
<dbReference type="EMBL" id="ML119118">
    <property type="protein sequence ID" value="RPB14373.1"/>
    <property type="molecule type" value="Genomic_DNA"/>
</dbReference>
<name>A0A3N4KUW5_9PEZI</name>
<reference evidence="1 2" key="1">
    <citation type="journal article" date="2018" name="Nat. Ecol. Evol.">
        <title>Pezizomycetes genomes reveal the molecular basis of ectomycorrhizal truffle lifestyle.</title>
        <authorList>
            <person name="Murat C."/>
            <person name="Payen T."/>
            <person name="Noel B."/>
            <person name="Kuo A."/>
            <person name="Morin E."/>
            <person name="Chen J."/>
            <person name="Kohler A."/>
            <person name="Krizsan K."/>
            <person name="Balestrini R."/>
            <person name="Da Silva C."/>
            <person name="Montanini B."/>
            <person name="Hainaut M."/>
            <person name="Levati E."/>
            <person name="Barry K.W."/>
            <person name="Belfiori B."/>
            <person name="Cichocki N."/>
            <person name="Clum A."/>
            <person name="Dockter R.B."/>
            <person name="Fauchery L."/>
            <person name="Guy J."/>
            <person name="Iotti M."/>
            <person name="Le Tacon F."/>
            <person name="Lindquist E.A."/>
            <person name="Lipzen A."/>
            <person name="Malagnac F."/>
            <person name="Mello A."/>
            <person name="Molinier V."/>
            <person name="Miyauchi S."/>
            <person name="Poulain J."/>
            <person name="Riccioni C."/>
            <person name="Rubini A."/>
            <person name="Sitrit Y."/>
            <person name="Splivallo R."/>
            <person name="Traeger S."/>
            <person name="Wang M."/>
            <person name="Zifcakova L."/>
            <person name="Wipf D."/>
            <person name="Zambonelli A."/>
            <person name="Paolocci F."/>
            <person name="Nowrousian M."/>
            <person name="Ottonello S."/>
            <person name="Baldrian P."/>
            <person name="Spatafora J.W."/>
            <person name="Henrissat B."/>
            <person name="Nagy L.G."/>
            <person name="Aury J.M."/>
            <person name="Wincker P."/>
            <person name="Grigoriev I.V."/>
            <person name="Bonfante P."/>
            <person name="Martin F.M."/>
        </authorList>
    </citation>
    <scope>NUCLEOTIDE SEQUENCE [LARGE SCALE GENOMIC DNA]</scope>
    <source>
        <strain evidence="1 2">CCBAS932</strain>
    </source>
</reference>
<protein>
    <submittedName>
        <fullName evidence="1">Uncharacterized protein</fullName>
    </submittedName>
</protein>
<accession>A0A3N4KUW5</accession>
<gene>
    <name evidence="1" type="ORF">P167DRAFT_66852</name>
</gene>
<keyword evidence="2" id="KW-1185">Reference proteome</keyword>
<dbReference type="AlphaFoldDB" id="A0A3N4KUW5"/>
<evidence type="ECO:0000313" key="1">
    <source>
        <dbReference type="EMBL" id="RPB14373.1"/>
    </source>
</evidence>
<dbReference type="InParanoid" id="A0A3N4KUW5"/>
<sequence>MGHDIHEPSPQNHRVQDSCTSILRSRSFVIHLPFLTPKGRGKVKHKASLVHQLNASSPFGNYGFQTRHRARNSSLLLIKKQYLSLASYRPSHQIWIGPGLNLQVPLVTVSDVCAQRAGDIKIRTTNQFISGSTYIGPKKCLFCSWLYKDPER</sequence>
<proteinExistence type="predicted"/>
<evidence type="ECO:0000313" key="2">
    <source>
        <dbReference type="Proteomes" id="UP000277580"/>
    </source>
</evidence>